<keyword evidence="2" id="KW-0547">Nucleotide-binding</keyword>
<keyword evidence="2" id="KW-0067">ATP-binding</keyword>
<reference evidence="4 5" key="1">
    <citation type="submission" date="2018-10" db="EMBL/GenBank/DDBJ databases">
        <title>Anaerotruncus faecis sp. nov., isolated from human feces.</title>
        <authorList>
            <person name="Wang Y.-J."/>
        </authorList>
    </citation>
    <scope>NUCLEOTIDE SEQUENCE [LARGE SCALE GENOMIC DNA]</scope>
    <source>
        <strain evidence="4 5">22A2-44</strain>
    </source>
</reference>
<keyword evidence="1 2" id="KW-0819">tRNA processing</keyword>
<dbReference type="GO" id="GO:0005524">
    <property type="term" value="F:ATP binding"/>
    <property type="evidence" value="ECO:0007669"/>
    <property type="project" value="UniProtKB-KW"/>
</dbReference>
<dbReference type="GO" id="GO:0016879">
    <property type="term" value="F:ligase activity, forming carbon-nitrogen bonds"/>
    <property type="evidence" value="ECO:0007669"/>
    <property type="project" value="UniProtKB-UniRule"/>
</dbReference>
<keyword evidence="3" id="KW-1133">Transmembrane helix</keyword>
<feature type="binding site" evidence="2">
    <location>
        <position position="241"/>
    </location>
    <ligand>
        <name>ATP</name>
        <dbReference type="ChEBI" id="CHEBI:30616"/>
    </ligand>
</feature>
<accession>A0A498CK85</accession>
<dbReference type="PANTHER" id="PTHR37825:SF1">
    <property type="entry name" value="TRNA(MET) CYTIDINE ACETATE LIGASE"/>
    <property type="match status" value="1"/>
</dbReference>
<keyword evidence="5" id="KW-1185">Reference proteome</keyword>
<comment type="similarity">
    <text evidence="2">Belongs to the TmcAL family.</text>
</comment>
<dbReference type="SUPFAM" id="SSF52374">
    <property type="entry name" value="Nucleotidylyl transferase"/>
    <property type="match status" value="1"/>
</dbReference>
<keyword evidence="2" id="KW-0694">RNA-binding</keyword>
<comment type="subcellular location">
    <subcellularLocation>
        <location evidence="2">Cytoplasm</location>
    </subcellularLocation>
</comment>
<name>A0A498CK85_9FIRM</name>
<keyword evidence="4" id="KW-0808">Transferase</keyword>
<dbReference type="GO" id="GO:0006400">
    <property type="term" value="P:tRNA modification"/>
    <property type="evidence" value="ECO:0007669"/>
    <property type="project" value="UniProtKB-UniRule"/>
</dbReference>
<proteinExistence type="inferred from homology"/>
<dbReference type="InterPro" id="IPR014729">
    <property type="entry name" value="Rossmann-like_a/b/a_fold"/>
</dbReference>
<evidence type="ECO:0000313" key="5">
    <source>
        <dbReference type="Proteomes" id="UP000276301"/>
    </source>
</evidence>
<dbReference type="Proteomes" id="UP000276301">
    <property type="component" value="Unassembled WGS sequence"/>
</dbReference>
<dbReference type="EC" id="6.3.4.-" evidence="2"/>
<feature type="binding site" evidence="2">
    <location>
        <begin position="63"/>
        <end position="76"/>
    </location>
    <ligand>
        <name>ATP</name>
        <dbReference type="ChEBI" id="CHEBI:30616"/>
    </ligand>
</feature>
<keyword evidence="2" id="KW-0963">Cytoplasm</keyword>
<sequence length="455" mass="48815">MFALPFFVVARWSLCLTSTHTFIYYYTMAKNTRRLPGMPQIFPPAAEQKEGNRMGNQVVAGIVAEYNPFHNGHAHLIEAARAAGATHIVAVMSGSFVQRGGPACAPKTVRANAAVACGADLVLELPLPYAMATAERFAAGAVGILGGLGCVDVLAFGSECGDIDLLAKAAGAVLAPYCGEYTKNLLDTGVTYARARQKAVEELYGPEVAEVLSSPNNTLAVEYLKQISLQELRIAPFTIPRAGAAHDAREPGEQFASASHLRNLLDLESAEALAPYVPAAAMSVYRSAAAAGLMPFDPHSLNTAVLSTLRRMEKSAFSALPDVSGEGLDNRLYDGVRAAVSLDELLSLVKTKRYPLSRIRRLVWNAYLGVDADLMTLPPPYARVLSFNKRGMEILSAANRTTRIPVSHSLLKLAEKNEACARFASLEARATDLYSLGLPAVQPCGSDYTQKITVR</sequence>
<feature type="transmembrane region" description="Helical" evidence="3">
    <location>
        <begin position="6"/>
        <end position="26"/>
    </location>
</feature>
<dbReference type="GO" id="GO:0000049">
    <property type="term" value="F:tRNA binding"/>
    <property type="evidence" value="ECO:0007669"/>
    <property type="project" value="UniProtKB-KW"/>
</dbReference>
<feature type="binding site" evidence="2">
    <location>
        <position position="216"/>
    </location>
    <ligand>
        <name>ATP</name>
        <dbReference type="ChEBI" id="CHEBI:30616"/>
    </ligand>
</feature>
<gene>
    <name evidence="2" type="primary">tmcAL</name>
    <name evidence="4" type="ORF">D4A47_10890</name>
</gene>
<keyword evidence="2" id="KW-0436">Ligase</keyword>
<dbReference type="PANTHER" id="PTHR37825">
    <property type="entry name" value="TRNA(MET) CYTIDINE ACETATE LIGASE"/>
    <property type="match status" value="1"/>
</dbReference>
<comment type="caution">
    <text evidence="2">Lacks conserved residue(s) required for the propagation of feature annotation.</text>
</comment>
<evidence type="ECO:0000313" key="4">
    <source>
        <dbReference type="EMBL" id="RLL09073.1"/>
    </source>
</evidence>
<dbReference type="GO" id="GO:0016740">
    <property type="term" value="F:transferase activity"/>
    <property type="evidence" value="ECO:0007669"/>
    <property type="project" value="UniProtKB-KW"/>
</dbReference>
<keyword evidence="3" id="KW-0472">Membrane</keyword>
<keyword evidence="3" id="KW-0812">Transmembrane</keyword>
<dbReference type="EMBL" id="RCHT01000024">
    <property type="protein sequence ID" value="RLL09073.1"/>
    <property type="molecule type" value="Genomic_DNA"/>
</dbReference>
<dbReference type="InterPro" id="IPR008513">
    <property type="entry name" value="tRNA(Met)_cyd_acetate_ligase"/>
</dbReference>
<dbReference type="AlphaFoldDB" id="A0A498CK85"/>
<dbReference type="HAMAP" id="MF_01539">
    <property type="entry name" value="TmcAL"/>
    <property type="match status" value="1"/>
</dbReference>
<evidence type="ECO:0000256" key="1">
    <source>
        <dbReference type="ARBA" id="ARBA00022694"/>
    </source>
</evidence>
<comment type="catalytic activity">
    <reaction evidence="2">
        <text>cytidine(34) in elongator tRNA(Met) + acetate + ATP = N(4)-acetylcytidine(34) in elongator tRNA(Met) + AMP + diphosphate</text>
        <dbReference type="Rhea" id="RHEA:58144"/>
        <dbReference type="Rhea" id="RHEA-COMP:10693"/>
        <dbReference type="Rhea" id="RHEA-COMP:10694"/>
        <dbReference type="ChEBI" id="CHEBI:30089"/>
        <dbReference type="ChEBI" id="CHEBI:30616"/>
        <dbReference type="ChEBI" id="CHEBI:33019"/>
        <dbReference type="ChEBI" id="CHEBI:74900"/>
        <dbReference type="ChEBI" id="CHEBI:82748"/>
        <dbReference type="ChEBI" id="CHEBI:456215"/>
    </reaction>
</comment>
<organism evidence="4 5">
    <name type="scientific">Anaerotruncus massiliensis</name>
    <name type="common">ex Liu et al. 2021</name>
    <dbReference type="NCBI Taxonomy" id="2321404"/>
    <lineage>
        <taxon>Bacteria</taxon>
        <taxon>Bacillati</taxon>
        <taxon>Bacillota</taxon>
        <taxon>Clostridia</taxon>
        <taxon>Eubacteriales</taxon>
        <taxon>Oscillospiraceae</taxon>
        <taxon>Anaerotruncus</taxon>
    </lineage>
</organism>
<dbReference type="Pfam" id="PF05636">
    <property type="entry name" value="HIGH_NTase1"/>
    <property type="match status" value="1"/>
</dbReference>
<evidence type="ECO:0000256" key="2">
    <source>
        <dbReference type="HAMAP-Rule" id="MF_01539"/>
    </source>
</evidence>
<comment type="caution">
    <text evidence="4">The sequence shown here is derived from an EMBL/GenBank/DDBJ whole genome shotgun (WGS) entry which is preliminary data.</text>
</comment>
<evidence type="ECO:0000256" key="3">
    <source>
        <dbReference type="SAM" id="Phobius"/>
    </source>
</evidence>
<comment type="function">
    <text evidence="2">Catalyzes the formation of N(4)-acetylcytidine (ac(4)C) at the wobble position of elongator tRNA(Met), using acetate and ATP as substrates. First activates an acetate ion to form acetyladenylate (Ac-AMP) and then transfers the acetyl group to tRNA to form ac(4)C34.</text>
</comment>
<protein>
    <recommendedName>
        <fullName evidence="2">tRNA(Met) cytidine acetate ligase</fullName>
        <ecNumber evidence="2">6.3.4.-</ecNumber>
    </recommendedName>
</protein>
<keyword evidence="2" id="KW-0820">tRNA-binding</keyword>
<dbReference type="Gene3D" id="3.40.50.620">
    <property type="entry name" value="HUPs"/>
    <property type="match status" value="1"/>
</dbReference>
<dbReference type="GO" id="GO:0005737">
    <property type="term" value="C:cytoplasm"/>
    <property type="evidence" value="ECO:0007669"/>
    <property type="project" value="UniProtKB-SubCell"/>
</dbReference>
<feature type="binding site" evidence="2">
    <location>
        <position position="157"/>
    </location>
    <ligand>
        <name>ATP</name>
        <dbReference type="ChEBI" id="CHEBI:30616"/>
    </ligand>
</feature>